<evidence type="ECO:0000313" key="2">
    <source>
        <dbReference type="Proteomes" id="UP000035760"/>
    </source>
</evidence>
<gene>
    <name evidence="1" type="ORF">BN873_1080003</name>
</gene>
<dbReference type="Gene3D" id="3.30.470.20">
    <property type="entry name" value="ATP-grasp fold, B domain"/>
    <property type="match status" value="1"/>
</dbReference>
<protein>
    <submittedName>
        <fullName evidence="1">Uncharacterized protein</fullName>
    </submittedName>
</protein>
<evidence type="ECO:0000313" key="1">
    <source>
        <dbReference type="EMBL" id="CDI01139.1"/>
    </source>
</evidence>
<comment type="caution">
    <text evidence="1">The sequence shown here is derived from an EMBL/GenBank/DDBJ whole genome shotgun (WGS) entry which is preliminary data.</text>
</comment>
<dbReference type="Proteomes" id="UP000035760">
    <property type="component" value="Unassembled WGS sequence"/>
</dbReference>
<dbReference type="EMBL" id="CBTJ020000011">
    <property type="protein sequence ID" value="CDI01139.1"/>
    <property type="molecule type" value="Genomic_DNA"/>
</dbReference>
<proteinExistence type="predicted"/>
<dbReference type="AlphaFoldDB" id="W6M3T1"/>
<accession>W6M3T1</accession>
<reference evidence="1" key="1">
    <citation type="submission" date="2013-07" db="EMBL/GenBank/DDBJ databases">
        <authorList>
            <person name="McIlroy S."/>
        </authorList>
    </citation>
    <scope>NUCLEOTIDE SEQUENCE [LARGE SCALE GENOMIC DNA]</scope>
    <source>
        <strain evidence="1">Run_A_D11</strain>
    </source>
</reference>
<organism evidence="1 2">
    <name type="scientific">Candidatus Competibacter denitrificans Run_A_D11</name>
    <dbReference type="NCBI Taxonomy" id="1400863"/>
    <lineage>
        <taxon>Bacteria</taxon>
        <taxon>Pseudomonadati</taxon>
        <taxon>Pseudomonadota</taxon>
        <taxon>Gammaproteobacteria</taxon>
        <taxon>Candidatus Competibacteraceae</taxon>
        <taxon>Candidatus Competibacter</taxon>
    </lineage>
</organism>
<reference evidence="1" key="2">
    <citation type="submission" date="2014-03" db="EMBL/GenBank/DDBJ databases">
        <title>Candidatus Competibacter-lineage genomes retrieved from metagenomes reveal functional metabolic diversity.</title>
        <authorList>
            <person name="McIlroy S.J."/>
            <person name="Albertsen M."/>
            <person name="Andresen E.K."/>
            <person name="Saunders A.M."/>
            <person name="Kristiansen R."/>
            <person name="Stokholm-Bjerregaard M."/>
            <person name="Nielsen K.L."/>
            <person name="Nielsen P.H."/>
        </authorList>
    </citation>
    <scope>NUCLEOTIDE SEQUENCE</scope>
    <source>
        <strain evidence="1">Run_A_D11</strain>
    </source>
</reference>
<sequence>MGVEVATGAFFNGTEFVYPICVNFEHKKLFPGDIGPSTGEMGTAMFWSEPNKVLRVLI</sequence>
<name>W6M3T1_9GAMM</name>
<dbReference type="STRING" id="1400863.BN873_1080003"/>
<keyword evidence="2" id="KW-1185">Reference proteome</keyword>